<evidence type="ECO:0000313" key="2">
    <source>
        <dbReference type="Proteomes" id="UP001595904"/>
    </source>
</evidence>
<accession>A0ABV8T0C6</accession>
<reference evidence="2" key="1">
    <citation type="journal article" date="2019" name="Int. J. Syst. Evol. Microbiol.">
        <title>The Global Catalogue of Microorganisms (GCM) 10K type strain sequencing project: providing services to taxonomists for standard genome sequencing and annotation.</title>
        <authorList>
            <consortium name="The Broad Institute Genomics Platform"/>
            <consortium name="The Broad Institute Genome Sequencing Center for Infectious Disease"/>
            <person name="Wu L."/>
            <person name="Ma J."/>
        </authorList>
    </citation>
    <scope>NUCLEOTIDE SEQUENCE [LARGE SCALE GENOMIC DNA]</scope>
    <source>
        <strain evidence="2">CGMCC 1.10759</strain>
    </source>
</reference>
<dbReference type="InterPro" id="IPR008947">
    <property type="entry name" value="PLipase_C/P1_nuclease_dom_sf"/>
</dbReference>
<comment type="caution">
    <text evidence="1">The sequence shown here is derived from an EMBL/GenBank/DDBJ whole genome shotgun (WGS) entry which is preliminary data.</text>
</comment>
<organism evidence="1 2">
    <name type="scientific">Steroidobacter flavus</name>
    <dbReference type="NCBI Taxonomy" id="1842136"/>
    <lineage>
        <taxon>Bacteria</taxon>
        <taxon>Pseudomonadati</taxon>
        <taxon>Pseudomonadota</taxon>
        <taxon>Gammaproteobacteria</taxon>
        <taxon>Steroidobacterales</taxon>
        <taxon>Steroidobacteraceae</taxon>
        <taxon>Steroidobacter</taxon>
    </lineage>
</organism>
<dbReference type="Gene3D" id="1.10.575.10">
    <property type="entry name" value="P1 Nuclease"/>
    <property type="match status" value="1"/>
</dbReference>
<evidence type="ECO:0000313" key="1">
    <source>
        <dbReference type="EMBL" id="MFC4313121.1"/>
    </source>
</evidence>
<gene>
    <name evidence="1" type="ORF">ACFPN2_28845</name>
</gene>
<keyword evidence="2" id="KW-1185">Reference proteome</keyword>
<dbReference type="SUPFAM" id="SSF48537">
    <property type="entry name" value="Phospholipase C/P1 nuclease"/>
    <property type="match status" value="1"/>
</dbReference>
<dbReference type="Proteomes" id="UP001595904">
    <property type="component" value="Unassembled WGS sequence"/>
</dbReference>
<dbReference type="EMBL" id="JBHSDU010000015">
    <property type="protein sequence ID" value="MFC4313121.1"/>
    <property type="molecule type" value="Genomic_DNA"/>
</dbReference>
<dbReference type="RefSeq" id="WP_380603156.1">
    <property type="nucleotide sequence ID" value="NZ_JBHSDU010000015.1"/>
</dbReference>
<name>A0ABV8T0C6_9GAMM</name>
<protein>
    <submittedName>
        <fullName evidence="1">Uncharacterized protein</fullName>
    </submittedName>
</protein>
<proteinExistence type="predicted"/>
<sequence>MRVFNHFFDPQHGGRALEFASVTLGHASPNWALEDNGQVSTFSVQCSPGGRPQNFSYRDAQGNLYLALTQQNAADRQNSMGLVLQTLGHVVHHLQDMSQPAHTRNEAHSPYNPPDRGWIEGYTEDFINTSIATIVSNNSYPTPSFARARDYWISSGSSGPMYVGMAEYTSHNFISQSTGFTTSGNTVQANPDFPLPNGQGKSIEPRNVTIHLHDNSSVSGPIQVVTGSIFDGYAFGSQPNKVLAAQSLLDRLLQNSGFSMVFGVNSYVYDQQYPLLLPRAVGFSAGLINHFFAGKLSLSRVASGSGWTIRNEAAETMMGQFELYYESASGQRLPVPGATPWVGTLATGQSTPTLAEPPSTASKVVAVFFGTIGIEPTPRAAGKVMNYSPPPVPCGQEISAGGSSEGYNQLMELGTDAGPVQVEFEAYSIPDKFEIRAENSAQSVLVTTTNMVSGWHTWTYPFDPATLGTTKVRVRVTGNSDPGTLWTATVSCPNQTLNNGDRIEDRISITIGRGGWSGAGCSAGYTDVNLNGKNVARLTFNKVGSGSSTSVAVTAGSHQRYTLTTTITDPETPGFSCSGNGNVYYTDRAGQHFLNGNTGWIAIQ</sequence>